<gene>
    <name evidence="1" type="ORF">ElyMa_004690600</name>
</gene>
<reference evidence="1 2" key="1">
    <citation type="journal article" date="2021" name="Elife">
        <title>Chloroplast acquisition without the gene transfer in kleptoplastic sea slugs, Plakobranchus ocellatus.</title>
        <authorList>
            <person name="Maeda T."/>
            <person name="Takahashi S."/>
            <person name="Yoshida T."/>
            <person name="Shimamura S."/>
            <person name="Takaki Y."/>
            <person name="Nagai Y."/>
            <person name="Toyoda A."/>
            <person name="Suzuki Y."/>
            <person name="Arimoto A."/>
            <person name="Ishii H."/>
            <person name="Satoh N."/>
            <person name="Nishiyama T."/>
            <person name="Hasebe M."/>
            <person name="Maruyama T."/>
            <person name="Minagawa J."/>
            <person name="Obokata J."/>
            <person name="Shigenobu S."/>
        </authorList>
    </citation>
    <scope>NUCLEOTIDE SEQUENCE [LARGE SCALE GENOMIC DNA]</scope>
</reference>
<comment type="caution">
    <text evidence="1">The sequence shown here is derived from an EMBL/GenBank/DDBJ whole genome shotgun (WGS) entry which is preliminary data.</text>
</comment>
<dbReference type="EMBL" id="BMAT01009404">
    <property type="protein sequence ID" value="GFS05785.1"/>
    <property type="molecule type" value="Genomic_DNA"/>
</dbReference>
<proteinExistence type="predicted"/>
<sequence length="257" mass="28533">MSLEGEAGAAASKCPLVIDKNLLHQTLDLPHWTTANKMVEEAHAIAKVHVAEEVLKNQNVALHTDATSRQKKKYVGQQITLDSGRNLSLGFVEVATEGVARVVKELSAWIEEPEQLLQSDCKGVFDEEFLDVAEEKLEEIKEYANERKDLVVKVLKVCFEKMPIQVVTTRQLTEFLEDDAYEGLLDLEHGEAGIQFQQKPAKVIASKGQRSVSAKVSGNQDNITILATVNASGDAMSPMIVVYNRKDPQISELFQHH</sequence>
<evidence type="ECO:0000313" key="2">
    <source>
        <dbReference type="Proteomes" id="UP000762676"/>
    </source>
</evidence>
<protein>
    <recommendedName>
        <fullName evidence="3">DDE-1 domain-containing protein</fullName>
    </recommendedName>
</protein>
<dbReference type="Proteomes" id="UP000762676">
    <property type="component" value="Unassembled WGS sequence"/>
</dbReference>
<evidence type="ECO:0008006" key="3">
    <source>
        <dbReference type="Google" id="ProtNLM"/>
    </source>
</evidence>
<name>A0AAV4I787_9GAST</name>
<organism evidence="1 2">
    <name type="scientific">Elysia marginata</name>
    <dbReference type="NCBI Taxonomy" id="1093978"/>
    <lineage>
        <taxon>Eukaryota</taxon>
        <taxon>Metazoa</taxon>
        <taxon>Spiralia</taxon>
        <taxon>Lophotrochozoa</taxon>
        <taxon>Mollusca</taxon>
        <taxon>Gastropoda</taxon>
        <taxon>Heterobranchia</taxon>
        <taxon>Euthyneura</taxon>
        <taxon>Panpulmonata</taxon>
        <taxon>Sacoglossa</taxon>
        <taxon>Placobranchoidea</taxon>
        <taxon>Plakobranchidae</taxon>
        <taxon>Elysia</taxon>
    </lineage>
</organism>
<evidence type="ECO:0000313" key="1">
    <source>
        <dbReference type="EMBL" id="GFS05785.1"/>
    </source>
</evidence>
<accession>A0AAV4I787</accession>
<keyword evidence="2" id="KW-1185">Reference proteome</keyword>
<dbReference type="AlphaFoldDB" id="A0AAV4I787"/>